<keyword evidence="2" id="KW-1133">Transmembrane helix</keyword>
<feature type="region of interest" description="Disordered" evidence="1">
    <location>
        <begin position="143"/>
        <end position="164"/>
    </location>
</feature>
<comment type="caution">
    <text evidence="3">The sequence shown here is derived from an EMBL/GenBank/DDBJ whole genome shotgun (WGS) entry which is preliminary data.</text>
</comment>
<dbReference type="RefSeq" id="WP_188448863.1">
    <property type="nucleotide sequence ID" value="NZ_BMDW01000021.1"/>
</dbReference>
<feature type="compositionally biased region" description="Basic residues" evidence="1">
    <location>
        <begin position="155"/>
        <end position="164"/>
    </location>
</feature>
<proteinExistence type="predicted"/>
<evidence type="ECO:0000256" key="2">
    <source>
        <dbReference type="SAM" id="Phobius"/>
    </source>
</evidence>
<dbReference type="Proteomes" id="UP000618591">
    <property type="component" value="Unassembled WGS sequence"/>
</dbReference>
<keyword evidence="2" id="KW-0812">Transmembrane</keyword>
<sequence length="164" mass="16681">MTEAKPAKTRSKQAVAKVRTSASKAIEATSDTARDLARKTAEGIEANPVGVLAGGVALGVLLGAFMPRSEHEAKLLRPVGKRISDTTRGAFDAAKDTAKAELDVLGFTRTAARDQVGKMLGGVVRTLATAGAAAVVAAKAQPVAQEAPAPAAKKTAAKKAKPKA</sequence>
<feature type="compositionally biased region" description="Low complexity" evidence="1">
    <location>
        <begin position="143"/>
        <end position="154"/>
    </location>
</feature>
<evidence type="ECO:0008006" key="5">
    <source>
        <dbReference type="Google" id="ProtNLM"/>
    </source>
</evidence>
<accession>A0ABQ1H4C3</accession>
<dbReference type="EMBL" id="BMDW01000021">
    <property type="protein sequence ID" value="GGA57315.1"/>
    <property type="molecule type" value="Genomic_DNA"/>
</dbReference>
<protein>
    <recommendedName>
        <fullName evidence="5">YtxH domain-containing protein</fullName>
    </recommendedName>
</protein>
<gene>
    <name evidence="3" type="ORF">GCM10011395_29720</name>
</gene>
<keyword evidence="2" id="KW-0472">Membrane</keyword>
<name>A0ABQ1H4C3_9SPHN</name>
<evidence type="ECO:0000313" key="3">
    <source>
        <dbReference type="EMBL" id="GGA57315.1"/>
    </source>
</evidence>
<keyword evidence="4" id="KW-1185">Reference proteome</keyword>
<reference evidence="4" key="1">
    <citation type="journal article" date="2019" name="Int. J. Syst. Evol. Microbiol.">
        <title>The Global Catalogue of Microorganisms (GCM) 10K type strain sequencing project: providing services to taxonomists for standard genome sequencing and annotation.</title>
        <authorList>
            <consortium name="The Broad Institute Genomics Platform"/>
            <consortium name="The Broad Institute Genome Sequencing Center for Infectious Disease"/>
            <person name="Wu L."/>
            <person name="Ma J."/>
        </authorList>
    </citation>
    <scope>NUCLEOTIDE SEQUENCE [LARGE SCALE GENOMIC DNA]</scope>
    <source>
        <strain evidence="4">CGMCC 1.10106</strain>
    </source>
</reference>
<organism evidence="3 4">
    <name type="scientific">Sphingomonas psychrolutea</name>
    <dbReference type="NCBI Taxonomy" id="1259676"/>
    <lineage>
        <taxon>Bacteria</taxon>
        <taxon>Pseudomonadati</taxon>
        <taxon>Pseudomonadota</taxon>
        <taxon>Alphaproteobacteria</taxon>
        <taxon>Sphingomonadales</taxon>
        <taxon>Sphingomonadaceae</taxon>
        <taxon>Sphingomonas</taxon>
    </lineage>
</organism>
<evidence type="ECO:0000256" key="1">
    <source>
        <dbReference type="SAM" id="MobiDB-lite"/>
    </source>
</evidence>
<evidence type="ECO:0000313" key="4">
    <source>
        <dbReference type="Proteomes" id="UP000618591"/>
    </source>
</evidence>
<feature type="transmembrane region" description="Helical" evidence="2">
    <location>
        <begin position="49"/>
        <end position="67"/>
    </location>
</feature>
<feature type="region of interest" description="Disordered" evidence="1">
    <location>
        <begin position="1"/>
        <end position="24"/>
    </location>
</feature>